<keyword evidence="2 3" id="KW-0732">Signal</keyword>
<dbReference type="EMBL" id="AP014936">
    <property type="protein sequence ID" value="BAU46908.1"/>
    <property type="molecule type" value="Genomic_DNA"/>
</dbReference>
<gene>
    <name evidence="5" type="ORF">SVA_0326</name>
</gene>
<protein>
    <submittedName>
        <fullName evidence="5">Amino acid ABC transporter substrate-binding protein</fullName>
    </submittedName>
</protein>
<feature type="domain" description="Leucine-binding protein" evidence="4">
    <location>
        <begin position="33"/>
        <end position="388"/>
    </location>
</feature>
<dbReference type="OrthoDB" id="9786833at2"/>
<organism evidence="5 6">
    <name type="scientific">Sulfurifustis variabilis</name>
    <dbReference type="NCBI Taxonomy" id="1675686"/>
    <lineage>
        <taxon>Bacteria</taxon>
        <taxon>Pseudomonadati</taxon>
        <taxon>Pseudomonadota</taxon>
        <taxon>Gammaproteobacteria</taxon>
        <taxon>Acidiferrobacterales</taxon>
        <taxon>Acidiferrobacteraceae</taxon>
        <taxon>Sulfurifustis</taxon>
    </lineage>
</organism>
<comment type="similarity">
    <text evidence="1">Belongs to the leucine-binding protein family.</text>
</comment>
<evidence type="ECO:0000259" key="4">
    <source>
        <dbReference type="Pfam" id="PF13458"/>
    </source>
</evidence>
<accession>A0A1B4V0E1</accession>
<dbReference type="Proteomes" id="UP000218899">
    <property type="component" value="Chromosome"/>
</dbReference>
<dbReference type="InterPro" id="IPR051010">
    <property type="entry name" value="BCAA_transport"/>
</dbReference>
<dbReference type="SUPFAM" id="SSF53822">
    <property type="entry name" value="Periplasmic binding protein-like I"/>
    <property type="match status" value="1"/>
</dbReference>
<dbReference type="InterPro" id="IPR028082">
    <property type="entry name" value="Peripla_BP_I"/>
</dbReference>
<keyword evidence="6" id="KW-1185">Reference proteome</keyword>
<dbReference type="InterPro" id="IPR028081">
    <property type="entry name" value="Leu-bd"/>
</dbReference>
<dbReference type="PANTHER" id="PTHR30483:SF37">
    <property type="entry name" value="ABC TRANSPORTER SUBSTRATE-BINDING PROTEIN"/>
    <property type="match status" value="1"/>
</dbReference>
<dbReference type="PANTHER" id="PTHR30483">
    <property type="entry name" value="LEUCINE-SPECIFIC-BINDING PROTEIN"/>
    <property type="match status" value="1"/>
</dbReference>
<dbReference type="AlphaFoldDB" id="A0A1B4V0E1"/>
<dbReference type="CDD" id="cd06338">
    <property type="entry name" value="PBP1_ABC_ligand_binding-like"/>
    <property type="match status" value="1"/>
</dbReference>
<name>A0A1B4V0E1_9GAMM</name>
<sequence length="414" mass="45327">MFSSKKKHLFLALGLAALLVTATGSQAKVEGDTIYMGVAVSLTGKYSTNGKNTKDGYDLAVKRINEMGGVKVGGKSYKISLIYYDDESTPARAAQLTERLINQDGVKFMLGAYGSGITKAMAPVTEKYQIPHVEGNGAARELFTQGYKYLFATLSTSDYYLREAVNLMAEVAKQQGKKPSQVRIAMAFENDPFSLDIRAGVTEDAKKHGMKVVVDDKLPPELNDMSATLTKVKALKPDMLVVSGHAKGATLVARQTEDMQVKVPMVATTHCDSAKIAENLGAAAEGILCASQWDRSLSYKDKWFGTAEEYAKLFEKEFNYAPPYQAAESTAAVLVYVDAFQRANSFDTKKVRDAIAKTDLMTFYGPIKFDSTGKNIAKPMVLYQVQGGEYKVVAPQRWASAKLIFPRQEASAKR</sequence>
<feature type="signal peptide" evidence="3">
    <location>
        <begin position="1"/>
        <end position="27"/>
    </location>
</feature>
<proteinExistence type="inferred from homology"/>
<evidence type="ECO:0000313" key="6">
    <source>
        <dbReference type="Proteomes" id="UP000218899"/>
    </source>
</evidence>
<dbReference type="Pfam" id="PF13458">
    <property type="entry name" value="Peripla_BP_6"/>
    <property type="match status" value="1"/>
</dbReference>
<dbReference type="Gene3D" id="3.40.50.2300">
    <property type="match status" value="2"/>
</dbReference>
<evidence type="ECO:0000313" key="5">
    <source>
        <dbReference type="EMBL" id="BAU46908.1"/>
    </source>
</evidence>
<dbReference type="KEGG" id="sva:SVA_0326"/>
<feature type="chain" id="PRO_5008571083" evidence="3">
    <location>
        <begin position="28"/>
        <end position="414"/>
    </location>
</feature>
<evidence type="ECO:0000256" key="2">
    <source>
        <dbReference type="ARBA" id="ARBA00022729"/>
    </source>
</evidence>
<dbReference type="RefSeq" id="WP_096457839.1">
    <property type="nucleotide sequence ID" value="NZ_AP014936.1"/>
</dbReference>
<evidence type="ECO:0000256" key="1">
    <source>
        <dbReference type="ARBA" id="ARBA00010062"/>
    </source>
</evidence>
<reference evidence="5 6" key="1">
    <citation type="submission" date="2015-08" db="EMBL/GenBank/DDBJ databases">
        <title>Complete genome sequence of Sulfurifustis variabilis.</title>
        <authorList>
            <person name="Miura A."/>
            <person name="Kojima H."/>
            <person name="Fukui M."/>
        </authorList>
    </citation>
    <scope>NUCLEOTIDE SEQUENCE [LARGE SCALE GENOMIC DNA]</scope>
    <source>
        <strain evidence="6">skN76</strain>
    </source>
</reference>
<evidence type="ECO:0000256" key="3">
    <source>
        <dbReference type="SAM" id="SignalP"/>
    </source>
</evidence>